<dbReference type="Proteomes" id="UP000030184">
    <property type="component" value="Unassembled WGS sequence"/>
</dbReference>
<name>A0A098LN90_9FLAO</name>
<accession>A0A098LN90</accession>
<gene>
    <name evidence="1" type="ORF">JCM19538_2948</name>
</gene>
<organism evidence="1 2">
    <name type="scientific">Jejuia pallidilutea</name>
    <dbReference type="NCBI Taxonomy" id="504487"/>
    <lineage>
        <taxon>Bacteria</taxon>
        <taxon>Pseudomonadati</taxon>
        <taxon>Bacteroidota</taxon>
        <taxon>Flavobacteriia</taxon>
        <taxon>Flavobacteriales</taxon>
        <taxon>Flavobacteriaceae</taxon>
        <taxon>Jejuia</taxon>
    </lineage>
</organism>
<dbReference type="EMBL" id="BBNY01000003">
    <property type="protein sequence ID" value="GAL88435.1"/>
    <property type="molecule type" value="Genomic_DNA"/>
</dbReference>
<evidence type="ECO:0000313" key="2">
    <source>
        <dbReference type="Proteomes" id="UP000030184"/>
    </source>
</evidence>
<comment type="caution">
    <text evidence="1">The sequence shown here is derived from an EMBL/GenBank/DDBJ whole genome shotgun (WGS) entry which is preliminary data.</text>
</comment>
<proteinExistence type="predicted"/>
<sequence length="60" mass="6950">MFFKVISLHDFAMLSALPKSICLKSDFCADSAMQKKKIKMVKRRIIEIDKTGYFAFCLEL</sequence>
<reference evidence="2" key="1">
    <citation type="journal article" date="2014" name="Genome Announc.">
        <title>Draft Genome Sequence of Marine Flavobacterium Jejuia pallidilutea Strain 11shimoA1 and Pigmentation Mutants.</title>
        <authorList>
            <person name="Takatani N."/>
            <person name="Nakanishi M."/>
            <person name="Meirelles P."/>
            <person name="Mino S."/>
            <person name="Suda W."/>
            <person name="Oshima K."/>
            <person name="Hattori M."/>
            <person name="Ohkuma M."/>
            <person name="Hosokawa M."/>
            <person name="Miyashita K."/>
            <person name="Thompson F.L."/>
            <person name="Niwa A."/>
            <person name="Sawabe T."/>
            <person name="Sawabe T."/>
        </authorList>
    </citation>
    <scope>NUCLEOTIDE SEQUENCE [LARGE SCALE GENOMIC DNA]</scope>
    <source>
        <strain evidence="2">JCM 19538</strain>
    </source>
</reference>
<dbReference type="AlphaFoldDB" id="A0A098LN90"/>
<keyword evidence="2" id="KW-1185">Reference proteome</keyword>
<protein>
    <submittedName>
        <fullName evidence="1">Uncharacterized protein</fullName>
    </submittedName>
</protein>
<evidence type="ECO:0000313" key="1">
    <source>
        <dbReference type="EMBL" id="GAL88435.1"/>
    </source>
</evidence>